<dbReference type="Proteomes" id="UP000245999">
    <property type="component" value="Chromosome"/>
</dbReference>
<proteinExistence type="predicted"/>
<protein>
    <submittedName>
        <fullName evidence="1">Uncharacterized protein</fullName>
    </submittedName>
</protein>
<accession>A0A2Z3GQH4</accession>
<dbReference type="RefSeq" id="WP_109657008.1">
    <property type="nucleotide sequence ID" value="NZ_CP029145.1"/>
</dbReference>
<evidence type="ECO:0000313" key="1">
    <source>
        <dbReference type="EMBL" id="AWM33957.1"/>
    </source>
</evidence>
<keyword evidence="2" id="KW-1185">Reference proteome</keyword>
<dbReference type="KEGG" id="hnv:DDQ68_14880"/>
<dbReference type="AlphaFoldDB" id="A0A2Z3GQH4"/>
<dbReference type="OrthoDB" id="9553421at2"/>
<sequence>MHKLLLYGLAFGSLLFGGAGQLLAQTREVRNLATDTLQPANPKYYLPVSRISTANGHLLYAFILDGQAGAPGLTFTWRNPMTLPRPKPLTIKMAEVQWVRTGNVYYEPVHLRGQLCSGLAPRILAGPRVELFDVATLKRGVPIPLPVPGGGLIWTGAFSSKYNHTWLLRRPSLTGLVQVPSGKQFAPFLAEYLADAPALAAAIRAGAEGHRHADVARLLEAYNQAAGAPHQSPGP</sequence>
<dbReference type="EMBL" id="CP029145">
    <property type="protein sequence ID" value="AWM33957.1"/>
    <property type="molecule type" value="Genomic_DNA"/>
</dbReference>
<reference evidence="2" key="1">
    <citation type="submission" date="2018-04" db="EMBL/GenBank/DDBJ databases">
        <title>Complete genome of Antarctic heterotrophic bacterium Hymenobacter nivis.</title>
        <authorList>
            <person name="Terashima M."/>
        </authorList>
    </citation>
    <scope>NUCLEOTIDE SEQUENCE [LARGE SCALE GENOMIC DNA]</scope>
    <source>
        <strain evidence="2">NBRC 111535</strain>
    </source>
</reference>
<organism evidence="1 2">
    <name type="scientific">Hymenobacter nivis</name>
    <dbReference type="NCBI Taxonomy" id="1850093"/>
    <lineage>
        <taxon>Bacteria</taxon>
        <taxon>Pseudomonadati</taxon>
        <taxon>Bacteroidota</taxon>
        <taxon>Cytophagia</taxon>
        <taxon>Cytophagales</taxon>
        <taxon>Hymenobacteraceae</taxon>
        <taxon>Hymenobacter</taxon>
    </lineage>
</organism>
<gene>
    <name evidence="1" type="ORF">DDQ68_14880</name>
</gene>
<evidence type="ECO:0000313" key="2">
    <source>
        <dbReference type="Proteomes" id="UP000245999"/>
    </source>
</evidence>
<name>A0A2Z3GQH4_9BACT</name>